<dbReference type="RefSeq" id="WP_315946348.1">
    <property type="nucleotide sequence ID" value="NZ_JAWCUA010000004.1"/>
</dbReference>
<dbReference type="InterPro" id="IPR029063">
    <property type="entry name" value="SAM-dependent_MTases_sf"/>
</dbReference>
<keyword evidence="2" id="KW-0489">Methyltransferase</keyword>
<name>A0ABU3QZC9_9GAMM</name>
<gene>
    <name evidence="2" type="ORF">RT723_06380</name>
</gene>
<dbReference type="Pfam" id="PF13847">
    <property type="entry name" value="Methyltransf_31"/>
    <property type="match status" value="1"/>
</dbReference>
<dbReference type="InterPro" id="IPR025714">
    <property type="entry name" value="Methyltranfer_dom"/>
</dbReference>
<dbReference type="CDD" id="cd02440">
    <property type="entry name" value="AdoMet_MTases"/>
    <property type="match status" value="1"/>
</dbReference>
<protein>
    <submittedName>
        <fullName evidence="2">Methyltransferase domain-containing protein</fullName>
    </submittedName>
</protein>
<sequence>MEAELCKLVGNQPFDSLLDLGTGTGRILELFKDQYRKGLGIDASRDMLTIARDKLDQSGITHASVRQGDIFNLALERESYDLIVIHQVLHFLHDPAPAINEACKMLAPGGRLVIIDFAPHELEYMRSDFAHARLGFSHESVSGWMTANGLDVEKISDLSSDNSQDKTLTVSIWLGKDPRILMAGDNSASIA</sequence>
<keyword evidence="2" id="KW-0808">Transferase</keyword>
<evidence type="ECO:0000313" key="3">
    <source>
        <dbReference type="Proteomes" id="UP001257914"/>
    </source>
</evidence>
<evidence type="ECO:0000313" key="2">
    <source>
        <dbReference type="EMBL" id="MDU0112634.1"/>
    </source>
</evidence>
<dbReference type="EMBL" id="JAWCUA010000004">
    <property type="protein sequence ID" value="MDU0112634.1"/>
    <property type="molecule type" value="Genomic_DNA"/>
</dbReference>
<dbReference type="PANTHER" id="PTHR43861">
    <property type="entry name" value="TRANS-ACONITATE 2-METHYLTRANSFERASE-RELATED"/>
    <property type="match status" value="1"/>
</dbReference>
<comment type="caution">
    <text evidence="2">The sequence shown here is derived from an EMBL/GenBank/DDBJ whole genome shotgun (WGS) entry which is preliminary data.</text>
</comment>
<dbReference type="Gene3D" id="3.40.50.150">
    <property type="entry name" value="Vaccinia Virus protein VP39"/>
    <property type="match status" value="1"/>
</dbReference>
<feature type="domain" description="Methyltransferase" evidence="1">
    <location>
        <begin position="16"/>
        <end position="123"/>
    </location>
</feature>
<dbReference type="GO" id="GO:0008168">
    <property type="term" value="F:methyltransferase activity"/>
    <property type="evidence" value="ECO:0007669"/>
    <property type="project" value="UniProtKB-KW"/>
</dbReference>
<dbReference type="Proteomes" id="UP001257914">
    <property type="component" value="Unassembled WGS sequence"/>
</dbReference>
<accession>A0ABU3QZC9</accession>
<dbReference type="SUPFAM" id="SSF53335">
    <property type="entry name" value="S-adenosyl-L-methionine-dependent methyltransferases"/>
    <property type="match status" value="1"/>
</dbReference>
<reference evidence="2 3" key="1">
    <citation type="submission" date="2023-10" db="EMBL/GenBank/DDBJ databases">
        <title>Psychrosphaera aquimaarina strain SW33 isolated from seawater.</title>
        <authorList>
            <person name="Bayburt H."/>
            <person name="Kim J.M."/>
            <person name="Choi B.J."/>
            <person name="Jeon C.O."/>
        </authorList>
    </citation>
    <scope>NUCLEOTIDE SEQUENCE [LARGE SCALE GENOMIC DNA]</scope>
    <source>
        <strain evidence="2 3">KCTC 52743</strain>
    </source>
</reference>
<proteinExistence type="predicted"/>
<dbReference type="GO" id="GO:0032259">
    <property type="term" value="P:methylation"/>
    <property type="evidence" value="ECO:0007669"/>
    <property type="project" value="UniProtKB-KW"/>
</dbReference>
<organism evidence="2 3">
    <name type="scientific">Psychrosphaera aquimarina</name>
    <dbReference type="NCBI Taxonomy" id="2044854"/>
    <lineage>
        <taxon>Bacteria</taxon>
        <taxon>Pseudomonadati</taxon>
        <taxon>Pseudomonadota</taxon>
        <taxon>Gammaproteobacteria</taxon>
        <taxon>Alteromonadales</taxon>
        <taxon>Pseudoalteromonadaceae</taxon>
        <taxon>Psychrosphaera</taxon>
    </lineage>
</organism>
<evidence type="ECO:0000259" key="1">
    <source>
        <dbReference type="Pfam" id="PF13847"/>
    </source>
</evidence>
<keyword evidence="3" id="KW-1185">Reference proteome</keyword>